<gene>
    <name evidence="1" type="ORF">TM448B02715_0006</name>
</gene>
<evidence type="ECO:0000313" key="1">
    <source>
        <dbReference type="EMBL" id="QJI01687.1"/>
    </source>
</evidence>
<protein>
    <submittedName>
        <fullName evidence="1">Uncharacterized protein</fullName>
    </submittedName>
</protein>
<dbReference type="EMBL" id="MT144942">
    <property type="protein sequence ID" value="QJI01687.1"/>
    <property type="molecule type" value="Genomic_DNA"/>
</dbReference>
<dbReference type="AlphaFoldDB" id="A0A6M3XV13"/>
<reference evidence="1" key="1">
    <citation type="submission" date="2020-03" db="EMBL/GenBank/DDBJ databases">
        <title>The deep terrestrial virosphere.</title>
        <authorList>
            <person name="Holmfeldt K."/>
            <person name="Nilsson E."/>
            <person name="Simone D."/>
            <person name="Lopez-Fernandez M."/>
            <person name="Wu X."/>
            <person name="de Brujin I."/>
            <person name="Lundin D."/>
            <person name="Andersson A."/>
            <person name="Bertilsson S."/>
            <person name="Dopson M."/>
        </authorList>
    </citation>
    <scope>NUCLEOTIDE SEQUENCE</scope>
    <source>
        <strain evidence="1">TM448B02715</strain>
    </source>
</reference>
<sequence length="68" mass="7944">MTNTELFAELIDKLRSVNDTLYYLARQNVLTISETLAILNLLKVTETNKKIIKDNFEKNLDRTVEELE</sequence>
<accession>A0A6M3XV13</accession>
<name>A0A6M3XV13_9ZZZZ</name>
<organism evidence="1">
    <name type="scientific">viral metagenome</name>
    <dbReference type="NCBI Taxonomy" id="1070528"/>
    <lineage>
        <taxon>unclassified sequences</taxon>
        <taxon>metagenomes</taxon>
        <taxon>organismal metagenomes</taxon>
    </lineage>
</organism>
<proteinExistence type="predicted"/>